<sequence>KNKDKFPDLPSFSSIINGIAKPTMDTYSTNVNIRALVLDGQDLINVEDPSMMLLVKLKDVN</sequence>
<protein>
    <submittedName>
        <fullName evidence="1">Uncharacterized protein</fullName>
    </submittedName>
</protein>
<proteinExistence type="predicted"/>
<accession>A0A699WB13</accession>
<dbReference type="AlphaFoldDB" id="A0A699WB13"/>
<name>A0A699WB13_TANCI</name>
<reference evidence="1" key="1">
    <citation type="journal article" date="2019" name="Sci. Rep.">
        <title>Draft genome of Tanacetum cinerariifolium, the natural source of mosquito coil.</title>
        <authorList>
            <person name="Yamashiro T."/>
            <person name="Shiraishi A."/>
            <person name="Satake H."/>
            <person name="Nakayama K."/>
        </authorList>
    </citation>
    <scope>NUCLEOTIDE SEQUENCE</scope>
</reference>
<comment type="caution">
    <text evidence="1">The sequence shown here is derived from an EMBL/GenBank/DDBJ whole genome shotgun (WGS) entry which is preliminary data.</text>
</comment>
<feature type="non-terminal residue" evidence="1">
    <location>
        <position position="1"/>
    </location>
</feature>
<gene>
    <name evidence="1" type="ORF">Tci_914935</name>
</gene>
<dbReference type="EMBL" id="BKCJ011586902">
    <property type="protein sequence ID" value="GFD42966.1"/>
    <property type="molecule type" value="Genomic_DNA"/>
</dbReference>
<evidence type="ECO:0000313" key="1">
    <source>
        <dbReference type="EMBL" id="GFD42966.1"/>
    </source>
</evidence>
<organism evidence="1">
    <name type="scientific">Tanacetum cinerariifolium</name>
    <name type="common">Dalmatian daisy</name>
    <name type="synonym">Chrysanthemum cinerariifolium</name>
    <dbReference type="NCBI Taxonomy" id="118510"/>
    <lineage>
        <taxon>Eukaryota</taxon>
        <taxon>Viridiplantae</taxon>
        <taxon>Streptophyta</taxon>
        <taxon>Embryophyta</taxon>
        <taxon>Tracheophyta</taxon>
        <taxon>Spermatophyta</taxon>
        <taxon>Magnoliopsida</taxon>
        <taxon>eudicotyledons</taxon>
        <taxon>Gunneridae</taxon>
        <taxon>Pentapetalae</taxon>
        <taxon>asterids</taxon>
        <taxon>campanulids</taxon>
        <taxon>Asterales</taxon>
        <taxon>Asteraceae</taxon>
        <taxon>Asteroideae</taxon>
        <taxon>Anthemideae</taxon>
        <taxon>Anthemidinae</taxon>
        <taxon>Tanacetum</taxon>
    </lineage>
</organism>